<accession>A0ABM5F7B4</accession>
<dbReference type="RefSeq" id="XP_072841293.1">
    <property type="nucleotide sequence ID" value="XM_072985192.1"/>
</dbReference>
<evidence type="ECO:0000313" key="13">
    <source>
        <dbReference type="RefSeq" id="XP_072841294.1"/>
    </source>
</evidence>
<feature type="chain" id="PRO_5045028155" evidence="7">
    <location>
        <begin position="26"/>
        <end position="280"/>
    </location>
</feature>
<dbReference type="InterPro" id="IPR011489">
    <property type="entry name" value="EMI_domain"/>
</dbReference>
<dbReference type="InterPro" id="IPR050969">
    <property type="entry name" value="Dev_Signal_Modulators"/>
</dbReference>
<evidence type="ECO:0000256" key="6">
    <source>
        <dbReference type="PROSITE-ProRule" id="PRU00076"/>
    </source>
</evidence>
<dbReference type="InterPro" id="IPR049883">
    <property type="entry name" value="NOTCH1_EGF-like"/>
</dbReference>
<evidence type="ECO:0000256" key="2">
    <source>
        <dbReference type="ARBA" id="ARBA00022729"/>
    </source>
</evidence>
<gene>
    <name evidence="11 12 13" type="primary">EGFL7</name>
</gene>
<feature type="domain" description="EMI" evidence="9">
    <location>
        <begin position="27"/>
        <end position="106"/>
    </location>
</feature>
<dbReference type="RefSeq" id="XP_072841292.1">
    <property type="nucleotide sequence ID" value="XM_072985191.1"/>
</dbReference>
<keyword evidence="4" id="KW-0175">Coiled coil</keyword>
<dbReference type="Proteomes" id="UP001652642">
    <property type="component" value="Chromosome Z"/>
</dbReference>
<keyword evidence="10" id="KW-1185">Reference proteome</keyword>
<dbReference type="GeneID" id="110079647"/>
<dbReference type="Pfam" id="PF07645">
    <property type="entry name" value="EGF_CA"/>
    <property type="match status" value="1"/>
</dbReference>
<evidence type="ECO:0000313" key="11">
    <source>
        <dbReference type="RefSeq" id="XP_072841292.1"/>
    </source>
</evidence>
<dbReference type="PROSITE" id="PS50026">
    <property type="entry name" value="EGF_3"/>
    <property type="match status" value="2"/>
</dbReference>
<dbReference type="PANTHER" id="PTHR14949:SF21">
    <property type="entry name" value="EPIDERMAL GROWTH FACTOR-LIKE PROTEIN 7"/>
    <property type="match status" value="1"/>
</dbReference>
<keyword evidence="5 6" id="KW-1015">Disulfide bond</keyword>
<keyword evidence="3" id="KW-0106">Calcium</keyword>
<keyword evidence="2 7" id="KW-0732">Signal</keyword>
<reference evidence="11 12" key="1">
    <citation type="submission" date="2025-05" db="UniProtKB">
        <authorList>
            <consortium name="RefSeq"/>
        </authorList>
    </citation>
    <scope>IDENTIFICATION</scope>
</reference>
<dbReference type="SMART" id="SM00179">
    <property type="entry name" value="EGF_CA"/>
    <property type="match status" value="1"/>
</dbReference>
<dbReference type="PANTHER" id="PTHR14949">
    <property type="entry name" value="EGF-LIKE-DOMAIN, MULTIPLE 7, 8"/>
    <property type="match status" value="1"/>
</dbReference>
<dbReference type="RefSeq" id="XP_072841294.1">
    <property type="nucleotide sequence ID" value="XM_072985193.1"/>
</dbReference>
<evidence type="ECO:0000313" key="12">
    <source>
        <dbReference type="RefSeq" id="XP_072841293.1"/>
    </source>
</evidence>
<proteinExistence type="predicted"/>
<evidence type="ECO:0000256" key="1">
    <source>
        <dbReference type="ARBA" id="ARBA00022536"/>
    </source>
</evidence>
<dbReference type="PROSITE" id="PS00022">
    <property type="entry name" value="EGF_1"/>
    <property type="match status" value="1"/>
</dbReference>
<dbReference type="Gene3D" id="2.10.25.10">
    <property type="entry name" value="Laminin"/>
    <property type="match status" value="2"/>
</dbReference>
<evidence type="ECO:0000313" key="10">
    <source>
        <dbReference type="Proteomes" id="UP001652642"/>
    </source>
</evidence>
<dbReference type="PROSITE" id="PS01187">
    <property type="entry name" value="EGF_CA"/>
    <property type="match status" value="1"/>
</dbReference>
<evidence type="ECO:0000256" key="3">
    <source>
        <dbReference type="ARBA" id="ARBA00022837"/>
    </source>
</evidence>
<organism evidence="10 13">
    <name type="scientific">Pogona vitticeps</name>
    <name type="common">central bearded dragon</name>
    <dbReference type="NCBI Taxonomy" id="103695"/>
    <lineage>
        <taxon>Eukaryota</taxon>
        <taxon>Metazoa</taxon>
        <taxon>Chordata</taxon>
        <taxon>Craniata</taxon>
        <taxon>Vertebrata</taxon>
        <taxon>Euteleostomi</taxon>
        <taxon>Lepidosauria</taxon>
        <taxon>Squamata</taxon>
        <taxon>Bifurcata</taxon>
        <taxon>Unidentata</taxon>
        <taxon>Episquamata</taxon>
        <taxon>Toxicofera</taxon>
        <taxon>Iguania</taxon>
        <taxon>Acrodonta</taxon>
        <taxon>Agamidae</taxon>
        <taxon>Amphibolurinae</taxon>
        <taxon>Pogona</taxon>
    </lineage>
</organism>
<feature type="signal peptide" evidence="7">
    <location>
        <begin position="1"/>
        <end position="25"/>
    </location>
</feature>
<comment type="caution">
    <text evidence="6">Lacks conserved residue(s) required for the propagation of feature annotation.</text>
</comment>
<feature type="disulfide bond" evidence="6">
    <location>
        <begin position="109"/>
        <end position="119"/>
    </location>
</feature>
<protein>
    <submittedName>
        <fullName evidence="11 12">Epidermal growth factor-like protein 7</fullName>
    </submittedName>
</protein>
<evidence type="ECO:0000259" key="8">
    <source>
        <dbReference type="PROSITE" id="PS50026"/>
    </source>
</evidence>
<feature type="domain" description="EGF-like" evidence="8">
    <location>
        <begin position="105"/>
        <end position="137"/>
    </location>
</feature>
<keyword evidence="1 6" id="KW-0245">EGF-like domain</keyword>
<dbReference type="PROSITE" id="PS51041">
    <property type="entry name" value="EMI"/>
    <property type="match status" value="1"/>
</dbReference>
<evidence type="ECO:0000259" key="9">
    <source>
        <dbReference type="PROSITE" id="PS51041"/>
    </source>
</evidence>
<dbReference type="PROSITE" id="PS01186">
    <property type="entry name" value="EGF_2"/>
    <property type="match status" value="2"/>
</dbReference>
<dbReference type="InterPro" id="IPR000152">
    <property type="entry name" value="EGF-type_Asp/Asn_hydroxyl_site"/>
</dbReference>
<sequence>MWGVSCPLAGFLLILVATNVERSSASRRRVCSMEVKSRTVSYLSSHAQPVYQPYLTLCQGYRLCSTYRTTYRVVQRPAYRQLSRPTPVCCPGWRQAAGHPEFGCNTAVCRRRCQNGGTCALPNKCACPSGWTGKCCEADVDECAGGRHGCSQACLNVAGSYRCACQPGYALQEDKKTCQALEVPTEAPATLSGAAGATNLRVQNEVQELRRRVAALEEKFQLALAPFLKLETPGSEGAAHVDPIGLLVHSLQQLDRIDSLSEQISFLEEQLETCSCKDRR</sequence>
<dbReference type="SUPFAM" id="SSF57196">
    <property type="entry name" value="EGF/Laminin"/>
    <property type="match status" value="2"/>
</dbReference>
<feature type="disulfide bond" evidence="6">
    <location>
        <begin position="127"/>
        <end position="136"/>
    </location>
</feature>
<dbReference type="InterPro" id="IPR000742">
    <property type="entry name" value="EGF"/>
</dbReference>
<evidence type="ECO:0000256" key="4">
    <source>
        <dbReference type="ARBA" id="ARBA00023054"/>
    </source>
</evidence>
<evidence type="ECO:0000256" key="5">
    <source>
        <dbReference type="ARBA" id="ARBA00023157"/>
    </source>
</evidence>
<evidence type="ECO:0000256" key="7">
    <source>
        <dbReference type="SAM" id="SignalP"/>
    </source>
</evidence>
<dbReference type="Pfam" id="PF07546">
    <property type="entry name" value="EMI"/>
    <property type="match status" value="1"/>
</dbReference>
<dbReference type="InterPro" id="IPR001881">
    <property type="entry name" value="EGF-like_Ca-bd_dom"/>
</dbReference>
<dbReference type="SMART" id="SM00181">
    <property type="entry name" value="EGF"/>
    <property type="match status" value="2"/>
</dbReference>
<feature type="domain" description="EGF-like" evidence="8">
    <location>
        <begin position="139"/>
        <end position="179"/>
    </location>
</feature>
<dbReference type="InterPro" id="IPR018097">
    <property type="entry name" value="EGF_Ca-bd_CS"/>
</dbReference>
<dbReference type="PROSITE" id="PS00010">
    <property type="entry name" value="ASX_HYDROXYL"/>
    <property type="match status" value="1"/>
</dbReference>
<name>A0ABM5F7B4_9SAUR</name>